<proteinExistence type="inferred from homology"/>
<evidence type="ECO:0000313" key="17">
    <source>
        <dbReference type="EMBL" id="XBH07469.1"/>
    </source>
</evidence>
<dbReference type="HAMAP" id="MF_00406">
    <property type="entry name" value="FabZ"/>
    <property type="match status" value="1"/>
</dbReference>
<dbReference type="AlphaFoldDB" id="A0AAU7CQ54"/>
<dbReference type="GO" id="GO:0006633">
    <property type="term" value="P:fatty acid biosynthetic process"/>
    <property type="evidence" value="ECO:0007669"/>
    <property type="project" value="UniProtKB-UniRule"/>
</dbReference>
<dbReference type="GO" id="GO:0046872">
    <property type="term" value="F:metal ion binding"/>
    <property type="evidence" value="ECO:0007669"/>
    <property type="project" value="UniProtKB-KW"/>
</dbReference>
<comment type="function">
    <text evidence="2 15">Catalyzes the hydrolysis of UDP-3-O-myristoyl-N-acetylglucosamine to form UDP-3-O-myristoylglucosamine and acetate, the committed step in lipid A biosynthesis.</text>
</comment>
<evidence type="ECO:0000256" key="7">
    <source>
        <dbReference type="ARBA" id="ARBA00022556"/>
    </source>
</evidence>
<dbReference type="Gene3D" id="3.30.1700.10">
    <property type="entry name" value="lpxc deacetylase, domain 2"/>
    <property type="match status" value="1"/>
</dbReference>
<evidence type="ECO:0000256" key="15">
    <source>
        <dbReference type="HAMAP-Rule" id="MF_00388"/>
    </source>
</evidence>
<keyword evidence="6 15" id="KW-0444">Lipid biosynthesis</keyword>
<organism evidence="17">
    <name type="scientific">Singulisphaera sp. Ch08</name>
    <dbReference type="NCBI Taxonomy" id="3120278"/>
    <lineage>
        <taxon>Bacteria</taxon>
        <taxon>Pseudomonadati</taxon>
        <taxon>Planctomycetota</taxon>
        <taxon>Planctomycetia</taxon>
        <taxon>Isosphaerales</taxon>
        <taxon>Isosphaeraceae</taxon>
        <taxon>Singulisphaera</taxon>
    </lineage>
</organism>
<dbReference type="RefSeq" id="WP_406700305.1">
    <property type="nucleotide sequence ID" value="NZ_CP155447.1"/>
</dbReference>
<keyword evidence="8 15" id="KW-0479">Metal-binding</keyword>
<dbReference type="SUPFAM" id="SSF54211">
    <property type="entry name" value="Ribosomal protein S5 domain 2-like"/>
    <property type="match status" value="2"/>
</dbReference>
<comment type="catalytic activity">
    <reaction evidence="13 15">
        <text>a UDP-3-O-[(3R)-3-hydroxyacyl]-N-acetyl-alpha-D-glucosamine + H2O = a UDP-3-O-[(3R)-3-hydroxyacyl]-alpha-D-glucosamine + acetate</text>
        <dbReference type="Rhea" id="RHEA:67816"/>
        <dbReference type="ChEBI" id="CHEBI:15377"/>
        <dbReference type="ChEBI" id="CHEBI:30089"/>
        <dbReference type="ChEBI" id="CHEBI:137740"/>
        <dbReference type="ChEBI" id="CHEBI:173225"/>
        <dbReference type="EC" id="3.5.1.108"/>
    </reaction>
</comment>
<feature type="binding site" evidence="15">
    <location>
        <position position="245"/>
    </location>
    <ligand>
        <name>Zn(2+)</name>
        <dbReference type="ChEBI" id="CHEBI:29105"/>
    </ligand>
</feature>
<evidence type="ECO:0000256" key="16">
    <source>
        <dbReference type="HAMAP-Rule" id="MF_00406"/>
    </source>
</evidence>
<dbReference type="GO" id="GO:0005737">
    <property type="term" value="C:cytoplasm"/>
    <property type="evidence" value="ECO:0007669"/>
    <property type="project" value="UniProtKB-SubCell"/>
</dbReference>
<evidence type="ECO:0000256" key="13">
    <source>
        <dbReference type="ARBA" id="ARBA00024535"/>
    </source>
</evidence>
<dbReference type="Gene3D" id="3.10.129.10">
    <property type="entry name" value="Hotdog Thioesterase"/>
    <property type="match status" value="1"/>
</dbReference>
<comment type="cofactor">
    <cofactor evidence="1 15">
        <name>Zn(2+)</name>
        <dbReference type="ChEBI" id="CHEBI:29105"/>
    </cofactor>
</comment>
<dbReference type="InterPro" id="IPR004463">
    <property type="entry name" value="UDP-acyl_GlcNac_deAcase"/>
</dbReference>
<keyword evidence="10 15" id="KW-0862">Zinc</keyword>
<dbReference type="PANTHER" id="PTHR33694:SF1">
    <property type="entry name" value="UDP-3-O-ACYL-N-ACETYLGLUCOSAMINE DEACETYLASE 1, MITOCHONDRIAL-RELATED"/>
    <property type="match status" value="1"/>
</dbReference>
<gene>
    <name evidence="15 17" type="primary">lpxC</name>
    <name evidence="16" type="synonym">fabZ</name>
    <name evidence="17" type="ORF">V5E97_15950</name>
</gene>
<feature type="active site" description="Proton donor" evidence="15">
    <location>
        <position position="268"/>
    </location>
</feature>
<feature type="binding site" evidence="15">
    <location>
        <position position="241"/>
    </location>
    <ligand>
        <name>Zn(2+)</name>
        <dbReference type="ChEBI" id="CHEBI:29105"/>
    </ligand>
</feature>
<dbReference type="GO" id="GO:0009245">
    <property type="term" value="P:lipid A biosynthetic process"/>
    <property type="evidence" value="ECO:0007669"/>
    <property type="project" value="UniProtKB-UniRule"/>
</dbReference>
<dbReference type="NCBIfam" id="TIGR00325">
    <property type="entry name" value="lpxC"/>
    <property type="match status" value="1"/>
</dbReference>
<evidence type="ECO:0000256" key="5">
    <source>
        <dbReference type="ARBA" id="ARBA00022490"/>
    </source>
</evidence>
<evidence type="ECO:0000256" key="6">
    <source>
        <dbReference type="ARBA" id="ARBA00022516"/>
    </source>
</evidence>
<feature type="binding site" evidence="15">
    <location>
        <position position="82"/>
    </location>
    <ligand>
        <name>Zn(2+)</name>
        <dbReference type="ChEBI" id="CHEBI:29105"/>
    </ligand>
</feature>
<dbReference type="InterPro" id="IPR020568">
    <property type="entry name" value="Ribosomal_Su5_D2-typ_SF"/>
</dbReference>
<accession>A0AAU7CQ54</accession>
<dbReference type="Gene3D" id="3.30.230.20">
    <property type="entry name" value="lpxc deacetylase, domain 1"/>
    <property type="match status" value="1"/>
</dbReference>
<dbReference type="FunFam" id="3.10.129.10:FF:000001">
    <property type="entry name" value="3-hydroxyacyl-[acyl-carrier-protein] dehydratase FabZ"/>
    <property type="match status" value="1"/>
</dbReference>
<evidence type="ECO:0000256" key="9">
    <source>
        <dbReference type="ARBA" id="ARBA00022801"/>
    </source>
</evidence>
<dbReference type="EMBL" id="CP155447">
    <property type="protein sequence ID" value="XBH07469.1"/>
    <property type="molecule type" value="Genomic_DNA"/>
</dbReference>
<dbReference type="EC" id="3.5.1.108" evidence="15"/>
<evidence type="ECO:0000256" key="1">
    <source>
        <dbReference type="ARBA" id="ARBA00001947"/>
    </source>
</evidence>
<dbReference type="Pfam" id="PF03331">
    <property type="entry name" value="LpxC"/>
    <property type="match status" value="1"/>
</dbReference>
<dbReference type="HAMAP" id="MF_00388">
    <property type="entry name" value="LpxC"/>
    <property type="match status" value="1"/>
</dbReference>
<dbReference type="InterPro" id="IPR015870">
    <property type="entry name" value="UDP-acyl_N-AcGlcN_deAcase_N"/>
</dbReference>
<comment type="subcellular location">
    <subcellularLocation>
        <location evidence="3 16">Cytoplasm</location>
    </subcellularLocation>
</comment>
<dbReference type="InterPro" id="IPR010084">
    <property type="entry name" value="FabZ"/>
</dbReference>
<dbReference type="PANTHER" id="PTHR33694">
    <property type="entry name" value="UDP-3-O-ACYL-N-ACETYLGLUCOSAMINE DEACETYLASE 1, MITOCHONDRIAL-RELATED"/>
    <property type="match status" value="1"/>
</dbReference>
<dbReference type="GO" id="GO:0016020">
    <property type="term" value="C:membrane"/>
    <property type="evidence" value="ECO:0007669"/>
    <property type="project" value="GOC"/>
</dbReference>
<dbReference type="SUPFAM" id="SSF54637">
    <property type="entry name" value="Thioesterase/thiol ester dehydrase-isomerase"/>
    <property type="match status" value="1"/>
</dbReference>
<keyword evidence="9 15" id="KW-0378">Hydrolase</keyword>
<dbReference type="GO" id="GO:0103117">
    <property type="term" value="F:UDP-3-O-acyl-N-acetylglucosamine deacetylase activity"/>
    <property type="evidence" value="ECO:0007669"/>
    <property type="project" value="UniProtKB-UniRule"/>
</dbReference>
<dbReference type="Pfam" id="PF07977">
    <property type="entry name" value="FabA"/>
    <property type="match status" value="1"/>
</dbReference>
<dbReference type="InterPro" id="IPR011334">
    <property type="entry name" value="UDP-acyl_GlcNac_deAcase_C"/>
</dbReference>
<comment type="similarity">
    <text evidence="15">Belongs to the LpxC family.</text>
</comment>
<evidence type="ECO:0000256" key="8">
    <source>
        <dbReference type="ARBA" id="ARBA00022723"/>
    </source>
</evidence>
<evidence type="ECO:0000256" key="12">
    <source>
        <dbReference type="ARBA" id="ARBA00023239"/>
    </source>
</evidence>
<dbReference type="CDD" id="cd01288">
    <property type="entry name" value="FabZ"/>
    <property type="match status" value="1"/>
</dbReference>
<protein>
    <recommendedName>
        <fullName evidence="15 16">Multifunctional fusion protein</fullName>
    </recommendedName>
    <domain>
        <recommendedName>
            <fullName evidence="16">3-hydroxyacyl-[acyl-carrier-protein] dehydratase FabZ</fullName>
            <ecNumber evidence="16">4.2.1.59</ecNumber>
        </recommendedName>
        <alternativeName>
            <fullName evidence="16">(3R)-hydroxymyristoyl-[acyl-carrier-protein] dehydratase</fullName>
        </alternativeName>
        <alternativeName>
            <fullName evidence="16">Beta-hydroxyacyl-ACP dehydratase</fullName>
            <shortName evidence="16">(3R)-hydroxymyristoyl-ACP dehydrase</shortName>
        </alternativeName>
    </domain>
    <domain>
        <recommendedName>
            <fullName evidence="15">UDP-3-O-acyl-N-acetylglucosamine deacetylase</fullName>
            <shortName evidence="15">UDP-3-O-acyl-GlcNAc deacetylase</shortName>
            <ecNumber evidence="15">3.5.1.108</ecNumber>
        </recommendedName>
        <alternativeName>
            <fullName evidence="15">UDP-3-O-[R-3-hydroxymyristoyl]-N-acetylglucosamine deacetylase</fullName>
        </alternativeName>
    </domain>
</protein>
<dbReference type="EC" id="4.2.1.59" evidence="16"/>
<keyword evidence="5 16" id="KW-0963">Cytoplasm</keyword>
<dbReference type="GO" id="GO:0019171">
    <property type="term" value="F:(3R)-hydroxyacyl-[acyl-carrier-protein] dehydratase activity"/>
    <property type="evidence" value="ECO:0007669"/>
    <property type="project" value="UniProtKB-EC"/>
</dbReference>
<evidence type="ECO:0000256" key="14">
    <source>
        <dbReference type="ARBA" id="ARBA00025049"/>
    </source>
</evidence>
<dbReference type="InterPro" id="IPR013114">
    <property type="entry name" value="FabA_FabZ"/>
</dbReference>
<evidence type="ECO:0000256" key="4">
    <source>
        <dbReference type="ARBA" id="ARBA00005002"/>
    </source>
</evidence>
<keyword evidence="7 15" id="KW-0441">Lipid A biosynthesis</keyword>
<reference evidence="17" key="1">
    <citation type="submission" date="2024-05" db="EMBL/GenBank/DDBJ databases">
        <title>Planctomycetes of the genus Singulisphaera possess chitinolytic capabilities.</title>
        <authorList>
            <person name="Ivanova A."/>
        </authorList>
    </citation>
    <scope>NUCLEOTIDE SEQUENCE</scope>
    <source>
        <strain evidence="17">Ch08T</strain>
    </source>
</reference>
<comment type="function">
    <text evidence="14 16">Involved in unsaturated fatty acids biosynthesis. Catalyzes the dehydration of short chain beta-hydroxyacyl-ACPs and long chain saturated and unsaturated beta-hydroxyacyl-ACPs.</text>
</comment>
<evidence type="ECO:0000256" key="3">
    <source>
        <dbReference type="ARBA" id="ARBA00004496"/>
    </source>
</evidence>
<feature type="active site" evidence="16">
    <location>
        <position position="342"/>
    </location>
</feature>
<comment type="pathway">
    <text evidence="4 15">Glycolipid biosynthesis; lipid IV(A) biosynthesis; lipid IV(A) from (3R)-3-hydroxytetradecanoyl-[acyl-carrier-protein] and UDP-N-acetyl-alpha-D-glucosamine: step 2/6.</text>
</comment>
<sequence length="440" mass="48381">MVTTRRLQRTIAREAEVRGVGFIQGADVAVRFRPAEVDQGVVFVRTDLPGRPSVPAHIRHVIPRQRRTTLQQGEAIVEMVEHVMAALSGLQIDNCVVEIDAPETPGCDGSSQAFVEALHSAGVVELDRERETLVIERPITVREGKAILTAHPGSDDGLVLSYHLDYGRHTPIGSQSLFVNVSPETFREDLAPSRTFLLESEAKALRAAGIGSRTTESDLLIFGPDGVIGNQLRYQDECVRHKILDMVGDLALLNKDLSGHVVAHRSGHQLNAALVRKLWDAVNCKASLQGGGQGRLEINDIMRILPHRYPFLLVDRVMEHDPARRVVALKNVSCNEPFFQGHWPGRPIMPGVLIVEALAQAAGIMIADWVDPSEQVALIISIDKVKFRKAVIPGDQLRLEVTNLRTKSRSAYVQGVATVDNQIAAEAKIRFVIVDSERPA</sequence>
<comment type="similarity">
    <text evidence="16">Belongs to the thioester dehydratase family. FabZ subfamily.</text>
</comment>
<keyword evidence="11 15" id="KW-0443">Lipid metabolism</keyword>
<evidence type="ECO:0000256" key="11">
    <source>
        <dbReference type="ARBA" id="ARBA00023098"/>
    </source>
</evidence>
<dbReference type="NCBIfam" id="TIGR01750">
    <property type="entry name" value="fabZ"/>
    <property type="match status" value="1"/>
</dbReference>
<dbReference type="NCBIfam" id="NF000582">
    <property type="entry name" value="PRK00006.1"/>
    <property type="match status" value="1"/>
</dbReference>
<evidence type="ECO:0000256" key="2">
    <source>
        <dbReference type="ARBA" id="ARBA00002923"/>
    </source>
</evidence>
<evidence type="ECO:0000256" key="10">
    <source>
        <dbReference type="ARBA" id="ARBA00022833"/>
    </source>
</evidence>
<name>A0AAU7CQ54_9BACT</name>
<keyword evidence="12 16" id="KW-0456">Lyase</keyword>
<comment type="catalytic activity">
    <reaction evidence="16">
        <text>a (3R)-hydroxyacyl-[ACP] = a (2E)-enoyl-[ACP] + H2O</text>
        <dbReference type="Rhea" id="RHEA:13097"/>
        <dbReference type="Rhea" id="RHEA-COMP:9925"/>
        <dbReference type="Rhea" id="RHEA-COMP:9945"/>
        <dbReference type="ChEBI" id="CHEBI:15377"/>
        <dbReference type="ChEBI" id="CHEBI:78784"/>
        <dbReference type="ChEBI" id="CHEBI:78827"/>
        <dbReference type="EC" id="4.2.1.59"/>
    </reaction>
</comment>
<dbReference type="InterPro" id="IPR029069">
    <property type="entry name" value="HotDog_dom_sf"/>
</dbReference>